<evidence type="ECO:0000256" key="2">
    <source>
        <dbReference type="ARBA" id="ARBA00022679"/>
    </source>
</evidence>
<comment type="caution">
    <text evidence="5">The sequence shown here is derived from an EMBL/GenBank/DDBJ whole genome shotgun (WGS) entry which is preliminary data.</text>
</comment>
<dbReference type="Proteomes" id="UP001611450">
    <property type="component" value="Unassembled WGS sequence"/>
</dbReference>
<comment type="catalytic activity">
    <reaction evidence="3">
        <text>D-erythrose 4-phosphate + phosphoenolpyruvate + H2O = 7-phospho-2-dehydro-3-deoxy-D-arabino-heptonate + phosphate</text>
        <dbReference type="Rhea" id="RHEA:14717"/>
        <dbReference type="ChEBI" id="CHEBI:15377"/>
        <dbReference type="ChEBI" id="CHEBI:16897"/>
        <dbReference type="ChEBI" id="CHEBI:43474"/>
        <dbReference type="ChEBI" id="CHEBI:58394"/>
        <dbReference type="ChEBI" id="CHEBI:58702"/>
        <dbReference type="EC" id="2.5.1.54"/>
    </reaction>
</comment>
<evidence type="ECO:0000256" key="4">
    <source>
        <dbReference type="SAM" id="MobiDB-lite"/>
    </source>
</evidence>
<dbReference type="PANTHER" id="PTHR21337">
    <property type="entry name" value="PHOSPHO-2-DEHYDRO-3-DEOXYHEPTONATE ALDOLASE 1, 2"/>
    <property type="match status" value="1"/>
</dbReference>
<feature type="region of interest" description="Disordered" evidence="4">
    <location>
        <begin position="555"/>
        <end position="576"/>
    </location>
</feature>
<comment type="similarity">
    <text evidence="1 3">Belongs to the class-II DAHP synthase family.</text>
</comment>
<protein>
    <recommendedName>
        <fullName evidence="3">Phospho-2-dehydro-3-deoxyheptonate aldolase</fullName>
        <ecNumber evidence="3">2.5.1.54</ecNumber>
    </recommendedName>
</protein>
<proteinExistence type="inferred from homology"/>
<organism evidence="5 6">
    <name type="scientific">Nocardia beijingensis</name>
    <dbReference type="NCBI Taxonomy" id="95162"/>
    <lineage>
        <taxon>Bacteria</taxon>
        <taxon>Bacillati</taxon>
        <taxon>Actinomycetota</taxon>
        <taxon>Actinomycetes</taxon>
        <taxon>Mycobacteriales</taxon>
        <taxon>Nocardiaceae</taxon>
        <taxon>Nocardia</taxon>
    </lineage>
</organism>
<keyword evidence="3" id="KW-0057">Aromatic amino acid biosynthesis</keyword>
<name>A0ABW7WJ55_9NOCA</name>
<dbReference type="InterPro" id="IPR028978">
    <property type="entry name" value="Chorismate_lyase_/UTRA_dom_sf"/>
</dbReference>
<dbReference type="SUPFAM" id="SSF51569">
    <property type="entry name" value="Aldolase"/>
    <property type="match status" value="1"/>
</dbReference>
<dbReference type="SUPFAM" id="SSF64288">
    <property type="entry name" value="Chorismate lyase-like"/>
    <property type="match status" value="1"/>
</dbReference>
<dbReference type="EMBL" id="JBIRXV010000002">
    <property type="protein sequence ID" value="MFI2321698.1"/>
    <property type="molecule type" value="Genomic_DNA"/>
</dbReference>
<keyword evidence="2 3" id="KW-0808">Transferase</keyword>
<keyword evidence="3" id="KW-0028">Amino-acid biosynthesis</keyword>
<dbReference type="Pfam" id="PF01474">
    <property type="entry name" value="DAHP_synth_2"/>
    <property type="match status" value="1"/>
</dbReference>
<accession>A0ABW7WJ55</accession>
<feature type="region of interest" description="Disordered" evidence="4">
    <location>
        <begin position="1"/>
        <end position="22"/>
    </location>
</feature>
<evidence type="ECO:0000313" key="5">
    <source>
        <dbReference type="EMBL" id="MFI2321698.1"/>
    </source>
</evidence>
<feature type="region of interest" description="Disordered" evidence="4">
    <location>
        <begin position="188"/>
        <end position="209"/>
    </location>
</feature>
<dbReference type="InterPro" id="IPR002480">
    <property type="entry name" value="DAHP_synth_2"/>
</dbReference>
<gene>
    <name evidence="5" type="ORF">ACH47G_14530</name>
</gene>
<evidence type="ECO:0000313" key="6">
    <source>
        <dbReference type="Proteomes" id="UP001611450"/>
    </source>
</evidence>
<dbReference type="PANTHER" id="PTHR21337:SF0">
    <property type="entry name" value="PHOSPHO-2-DEHYDRO-3-DEOXYHEPTONATE ALDOLASE"/>
    <property type="match status" value="1"/>
</dbReference>
<keyword evidence="6" id="KW-1185">Reference proteome</keyword>
<dbReference type="InterPro" id="IPR013785">
    <property type="entry name" value="Aldolase_TIM"/>
</dbReference>
<dbReference type="GO" id="GO:0003849">
    <property type="term" value="F:3-deoxy-7-phosphoheptulonate synthase activity"/>
    <property type="evidence" value="ECO:0007669"/>
    <property type="project" value="UniProtKB-EC"/>
</dbReference>
<dbReference type="Gene3D" id="3.20.20.70">
    <property type="entry name" value="Aldolase class I"/>
    <property type="match status" value="1"/>
</dbReference>
<evidence type="ECO:0000256" key="3">
    <source>
        <dbReference type="RuleBase" id="RU363071"/>
    </source>
</evidence>
<dbReference type="Gene3D" id="3.40.1410.10">
    <property type="entry name" value="Chorismate lyase-like"/>
    <property type="match status" value="1"/>
</dbReference>
<dbReference type="RefSeq" id="WP_396947637.1">
    <property type="nucleotide sequence ID" value="NZ_JBIRXV010000002.1"/>
</dbReference>
<reference evidence="5 6" key="1">
    <citation type="submission" date="2024-10" db="EMBL/GenBank/DDBJ databases">
        <title>The Natural Products Discovery Center: Release of the First 8490 Sequenced Strains for Exploring Actinobacteria Biosynthetic Diversity.</title>
        <authorList>
            <person name="Kalkreuter E."/>
            <person name="Kautsar S.A."/>
            <person name="Yang D."/>
            <person name="Bader C.D."/>
            <person name="Teijaro C.N."/>
            <person name="Fluegel L."/>
            <person name="Davis C.M."/>
            <person name="Simpson J.R."/>
            <person name="Lauterbach L."/>
            <person name="Steele A.D."/>
            <person name="Gui C."/>
            <person name="Meng S."/>
            <person name="Li G."/>
            <person name="Viehrig K."/>
            <person name="Ye F."/>
            <person name="Su P."/>
            <person name="Kiefer A.F."/>
            <person name="Nichols A."/>
            <person name="Cepeda A.J."/>
            <person name="Yan W."/>
            <person name="Fan B."/>
            <person name="Jiang Y."/>
            <person name="Adhikari A."/>
            <person name="Zheng C.-J."/>
            <person name="Schuster L."/>
            <person name="Cowan T.M."/>
            <person name="Smanski M.J."/>
            <person name="Chevrette M.G."/>
            <person name="De Carvalho L.P.S."/>
            <person name="Shen B."/>
        </authorList>
    </citation>
    <scope>NUCLEOTIDE SEQUENCE [LARGE SCALE GENOMIC DNA]</scope>
    <source>
        <strain evidence="5 6">NPDC019626</strain>
    </source>
</reference>
<evidence type="ECO:0000256" key="1">
    <source>
        <dbReference type="ARBA" id="ARBA00008911"/>
    </source>
</evidence>
<dbReference type="EC" id="2.5.1.54" evidence="3"/>
<sequence length="599" mass="64156">MTITHTGTEPPGDCPPGGSGFRKHDEIGRFAHPLTRMLLASDGFTTPALAALLRTDLHVRVLRQDDIAAGRLPDTVTDALGVADSDRVIIRRSCLVGTDLVTASVNYVVAVRAGAAASGVDDVRVPIGTGLISRGISQRRHLLRTGLTRWPDGRLCAARAYIMTLGDRPLCYIRESFNPDVIPPDYDATAGADPPWADEPHPAQPGPFAGGSRLVAARDYLDREQRGVKSTALPSHPRRPRPVTELAHASECDALTANLAEAARGEGFALHLDGRDQPSDGGEIRKLAARRALMYAAAAVITHGLGATAITIERAPRRHGDIRAATALDEWPADRLPLTLCVNLLRRAADRSRDPVRRDLLRAVSGLLPVATIAPPGAGELHTWLPLPRISREPSVASAGGPTGRGPDGRWWDRSAHLLWLGDGAEPSHGRMRLAGRAGNPVAVTLGPTTTPADIEYLCRTLNPRKQPGRLTLVSQLDVARTRDTLPALFAAAAACETPICWICDPMPSRTSYVRNAFRSTDVVGAIGAFFDTCRATGTVPGGLYLRCGPDAAVGARDAHQPGKSPARRRRRHEPGLDPVETLLHVVAALELRAKWPPP</sequence>
<comment type="pathway">
    <text evidence="3">Metabolic intermediate biosynthesis; chorismate biosynthesis; chorismate from D-erythrose 4-phosphate and phosphoenolpyruvate: step 1/7.</text>
</comment>